<keyword evidence="11" id="KW-0411">Iron-sulfur</keyword>
<gene>
    <name evidence="19" type="ORF">MNB_SM-3-74</name>
</gene>
<evidence type="ECO:0000256" key="7">
    <source>
        <dbReference type="ARBA" id="ARBA00022723"/>
    </source>
</evidence>
<keyword evidence="6" id="KW-0874">Quinone</keyword>
<keyword evidence="4" id="KW-0004">4Fe-4S</keyword>
<dbReference type="PROSITE" id="PS00198">
    <property type="entry name" value="4FE4S_FER_1"/>
    <property type="match status" value="1"/>
</dbReference>
<dbReference type="Gene3D" id="3.10.20.740">
    <property type="match status" value="1"/>
</dbReference>
<organism evidence="19">
    <name type="scientific">hydrothermal vent metagenome</name>
    <dbReference type="NCBI Taxonomy" id="652676"/>
    <lineage>
        <taxon>unclassified sequences</taxon>
        <taxon>metagenomes</taxon>
        <taxon>ecological metagenomes</taxon>
    </lineage>
</organism>
<evidence type="ECO:0000256" key="2">
    <source>
        <dbReference type="ARBA" id="ARBA00004370"/>
    </source>
</evidence>
<dbReference type="PROSITE" id="PS51669">
    <property type="entry name" value="4FE4S_MOW_BIS_MGD"/>
    <property type="match status" value="1"/>
</dbReference>
<dbReference type="PROSITE" id="PS51379">
    <property type="entry name" value="4FE4S_FER_2"/>
    <property type="match status" value="2"/>
</dbReference>
<evidence type="ECO:0000256" key="4">
    <source>
        <dbReference type="ARBA" id="ARBA00022485"/>
    </source>
</evidence>
<dbReference type="GO" id="GO:0042773">
    <property type="term" value="P:ATP synthesis coupled electron transport"/>
    <property type="evidence" value="ECO:0007669"/>
    <property type="project" value="InterPro"/>
</dbReference>
<feature type="domain" description="4Fe-4S Mo/W bis-MGD-type" evidence="17">
    <location>
        <begin position="217"/>
        <end position="275"/>
    </location>
</feature>
<keyword evidence="10" id="KW-0408">Iron</keyword>
<evidence type="ECO:0000313" key="19">
    <source>
        <dbReference type="EMBL" id="SFV75519.1"/>
    </source>
</evidence>
<dbReference type="SUPFAM" id="SSF54862">
    <property type="entry name" value="4Fe-4S ferredoxins"/>
    <property type="match status" value="1"/>
</dbReference>
<keyword evidence="19" id="KW-0560">Oxidoreductase</keyword>
<dbReference type="SMART" id="SM00926">
    <property type="entry name" value="Molybdop_Fe4S4"/>
    <property type="match status" value="1"/>
</dbReference>
<dbReference type="InterPro" id="IPR017900">
    <property type="entry name" value="4Fe4S_Fe_S_CS"/>
</dbReference>
<dbReference type="GO" id="GO:0051539">
    <property type="term" value="F:4 iron, 4 sulfur cluster binding"/>
    <property type="evidence" value="ECO:0007669"/>
    <property type="project" value="UniProtKB-KW"/>
</dbReference>
<keyword evidence="9" id="KW-1278">Translocase</keyword>
<dbReference type="EMBL" id="FPHP01000042">
    <property type="protein sequence ID" value="SFV75519.1"/>
    <property type="molecule type" value="Genomic_DNA"/>
</dbReference>
<dbReference type="InterPro" id="IPR017896">
    <property type="entry name" value="4Fe4S_Fe-S-bd"/>
</dbReference>
<keyword evidence="8" id="KW-0677">Repeat</keyword>
<dbReference type="Pfam" id="PF10588">
    <property type="entry name" value="NADH-G_4Fe-4S_3"/>
    <property type="match status" value="1"/>
</dbReference>
<keyword evidence="19" id="KW-0830">Ubiquinone</keyword>
<evidence type="ECO:0000256" key="8">
    <source>
        <dbReference type="ARBA" id="ARBA00022737"/>
    </source>
</evidence>
<dbReference type="Pfam" id="PF13510">
    <property type="entry name" value="Fer2_4"/>
    <property type="match status" value="1"/>
</dbReference>
<feature type="domain" description="2Fe-2S ferredoxin-type" evidence="15">
    <location>
        <begin position="3"/>
        <end position="81"/>
    </location>
</feature>
<dbReference type="PANTHER" id="PTHR43105">
    <property type="entry name" value="RESPIRATORY NITRATE REDUCTASE"/>
    <property type="match status" value="1"/>
</dbReference>
<evidence type="ECO:0000259" key="16">
    <source>
        <dbReference type="PROSITE" id="PS51379"/>
    </source>
</evidence>
<comment type="cofactor">
    <cofactor evidence="1">
        <name>[4Fe-4S] cluster</name>
        <dbReference type="ChEBI" id="CHEBI:49883"/>
    </cofactor>
</comment>
<evidence type="ECO:0000256" key="14">
    <source>
        <dbReference type="ARBA" id="ARBA00034078"/>
    </source>
</evidence>
<dbReference type="InterPro" id="IPR050123">
    <property type="entry name" value="Prok_molybdopt-oxidoreductase"/>
</dbReference>
<dbReference type="SUPFAM" id="SSF54292">
    <property type="entry name" value="2Fe-2S ferredoxin-like"/>
    <property type="match status" value="1"/>
</dbReference>
<dbReference type="InterPro" id="IPR006963">
    <property type="entry name" value="Mopterin_OxRdtase_4Fe-4S_dom"/>
</dbReference>
<dbReference type="Gene3D" id="3.30.70.20">
    <property type="match status" value="1"/>
</dbReference>
<keyword evidence="5" id="KW-0001">2Fe-2S</keyword>
<comment type="similarity">
    <text evidence="3">Belongs to the complex I 75 kDa subunit family.</text>
</comment>
<dbReference type="PROSITE" id="PS00641">
    <property type="entry name" value="COMPLEX1_75K_1"/>
    <property type="match status" value="1"/>
</dbReference>
<name>A0A1W1D4I5_9ZZZZ</name>
<reference evidence="19" key="1">
    <citation type="submission" date="2016-10" db="EMBL/GenBank/DDBJ databases">
        <authorList>
            <person name="de Groot N.N."/>
        </authorList>
    </citation>
    <scope>NUCLEOTIDE SEQUENCE</scope>
</reference>
<keyword evidence="7" id="KW-0479">Metal-binding</keyword>
<dbReference type="GO" id="GO:0008137">
    <property type="term" value="F:NADH dehydrogenase (ubiquinone) activity"/>
    <property type="evidence" value="ECO:0007669"/>
    <property type="project" value="InterPro"/>
</dbReference>
<dbReference type="GO" id="GO:0046872">
    <property type="term" value="F:metal ion binding"/>
    <property type="evidence" value="ECO:0007669"/>
    <property type="project" value="UniProtKB-KW"/>
</dbReference>
<dbReference type="Gene3D" id="2.20.25.90">
    <property type="entry name" value="ADC-like domains"/>
    <property type="match status" value="1"/>
</dbReference>
<evidence type="ECO:0000256" key="6">
    <source>
        <dbReference type="ARBA" id="ARBA00022719"/>
    </source>
</evidence>
<evidence type="ECO:0000259" key="18">
    <source>
        <dbReference type="PROSITE" id="PS51839"/>
    </source>
</evidence>
<evidence type="ECO:0000256" key="9">
    <source>
        <dbReference type="ARBA" id="ARBA00022967"/>
    </source>
</evidence>
<dbReference type="InterPro" id="IPR054351">
    <property type="entry name" value="NADH_UbQ_OxRdtase_ferredoxin"/>
</dbReference>
<dbReference type="GO" id="GO:0051537">
    <property type="term" value="F:2 iron, 2 sulfur cluster binding"/>
    <property type="evidence" value="ECO:0007669"/>
    <property type="project" value="UniProtKB-KW"/>
</dbReference>
<dbReference type="GO" id="GO:0048038">
    <property type="term" value="F:quinone binding"/>
    <property type="evidence" value="ECO:0007669"/>
    <property type="project" value="UniProtKB-KW"/>
</dbReference>
<evidence type="ECO:0000256" key="5">
    <source>
        <dbReference type="ARBA" id="ARBA00022714"/>
    </source>
</evidence>
<dbReference type="FunFam" id="3.30.70.20:FF:000035">
    <property type="entry name" value="Iron hydrogenase 1"/>
    <property type="match status" value="1"/>
</dbReference>
<comment type="subcellular location">
    <subcellularLocation>
        <location evidence="2">Membrane</location>
    </subcellularLocation>
</comment>
<feature type="domain" description="4Fe-4S ferredoxin-type" evidence="16">
    <location>
        <begin position="178"/>
        <end position="208"/>
    </location>
</feature>
<dbReference type="FunFam" id="3.10.20.740:FF:000004">
    <property type="entry name" value="NADH-quinone oxidoreductase"/>
    <property type="match status" value="1"/>
</dbReference>
<feature type="domain" description="4Fe-4S His(Cys)3-ligated-type" evidence="18">
    <location>
        <begin position="81"/>
        <end position="120"/>
    </location>
</feature>
<protein>
    <submittedName>
        <fullName evidence="19">NADH-ubiquinone oxidoreductase chain G</fullName>
        <ecNumber evidence="19">1.6.5.3</ecNumber>
    </submittedName>
</protein>
<dbReference type="PROSITE" id="PS51839">
    <property type="entry name" value="4FE4S_HC3"/>
    <property type="match status" value="1"/>
</dbReference>
<dbReference type="Gene3D" id="3.40.228.10">
    <property type="entry name" value="Dimethylsulfoxide Reductase, domain 2"/>
    <property type="match status" value="1"/>
</dbReference>
<dbReference type="GO" id="GO:0016020">
    <property type="term" value="C:membrane"/>
    <property type="evidence" value="ECO:0007669"/>
    <property type="project" value="UniProtKB-SubCell"/>
</dbReference>
<dbReference type="GO" id="GO:0016491">
    <property type="term" value="F:oxidoreductase activity"/>
    <property type="evidence" value="ECO:0007669"/>
    <property type="project" value="UniProtKB-KW"/>
</dbReference>
<dbReference type="SMART" id="SM00929">
    <property type="entry name" value="NADH-G_4Fe-4S_3"/>
    <property type="match status" value="1"/>
</dbReference>
<sequence>MSKDITFKIDGVSVTAKKGETILNVARKNNIYIPTLCYLSKTTPCASCRMCVVEAKGVDGFVLSCNTPPTEGIEITTNSQALESERKNIMKLYDVNHPLECGVCDKSGECDLQNKTLEFGVEAQDFGARDLDRKVKNWGLISYDPSLCIMCEKCVHVCNEIIGDDAIEVKFGGYSSEIVPKNATTLDCTSCGECMAVCPVGALTSTDFKYSANAWELRRIPATCVHCSAGCPLEYETKHVGINGDDAIYRVKNNYEYASLCAAGRFGFDFENRALKDDEAFNKAVDAIKNAKAIRFSSMITNEEAHILQQLKEEYNLKLFNEDARLFQSFMNAYGSISGKKTHSGSLDAIRQADGVIVFGTRIATDNPMVRYALTTASKHNGAKIVYAHPMEDSLLQNVVTQFMKYEVGSEEGVMALFANAILKDADLSKEERAYFDDLDLGYLSAESNVGEEEFDLMLQSFARAKNRVLVIGQDVFAHHRALNIAKLVAMIEKYSDFSLVIVPAQVNTLGVSLINTLDKDEDIDGVVGYNASGDFVISSDKDADMAVPALNQQEGTFVTIDTRVVPTNVALGFDGYTLKDVAYQCGVEYRETIDCTKELVQYDGFLAVDFDDLENFLSPLGEDNRGYLLDEIECAMDGKLEEIEELPEYNGTIIYHANPVEQFNAKTYQTKQLAKDQTLRGSAQFAMAAKISDGDMVEIVSDSTKITRVFQLDSTLKGTIALNPTFDDVENMGRYRFEKSKITRVMNG</sequence>
<dbReference type="InterPro" id="IPR019574">
    <property type="entry name" value="NADH_UbQ_OxRdtase_Gsu_4Fe4S-bd"/>
</dbReference>
<dbReference type="Pfam" id="PF22117">
    <property type="entry name" value="Fer4_Nqo3"/>
    <property type="match status" value="1"/>
</dbReference>
<evidence type="ECO:0000256" key="3">
    <source>
        <dbReference type="ARBA" id="ARBA00005404"/>
    </source>
</evidence>
<evidence type="ECO:0000256" key="11">
    <source>
        <dbReference type="ARBA" id="ARBA00023014"/>
    </source>
</evidence>
<keyword evidence="12" id="KW-0520">NAD</keyword>
<dbReference type="PANTHER" id="PTHR43105:SF10">
    <property type="entry name" value="NADH-QUINONE OXIDOREDUCTASE SUBUNIT G"/>
    <property type="match status" value="1"/>
</dbReference>
<dbReference type="InterPro" id="IPR036010">
    <property type="entry name" value="2Fe-2S_ferredoxin-like_sf"/>
</dbReference>
<dbReference type="AlphaFoldDB" id="A0A1W1D4I5"/>
<keyword evidence="13" id="KW-0472">Membrane</keyword>
<feature type="domain" description="4Fe-4S ferredoxin-type" evidence="16">
    <location>
        <begin position="139"/>
        <end position="172"/>
    </location>
</feature>
<dbReference type="InterPro" id="IPR001041">
    <property type="entry name" value="2Fe-2S_ferredoxin-type"/>
</dbReference>
<dbReference type="PROSITE" id="PS51085">
    <property type="entry name" value="2FE2S_FER_2"/>
    <property type="match status" value="1"/>
</dbReference>
<accession>A0A1W1D4I5</accession>
<dbReference type="SUPFAM" id="SSF53706">
    <property type="entry name" value="Formate dehydrogenase/DMSO reductase, domains 1-3"/>
    <property type="match status" value="1"/>
</dbReference>
<evidence type="ECO:0000256" key="1">
    <source>
        <dbReference type="ARBA" id="ARBA00001966"/>
    </source>
</evidence>
<evidence type="ECO:0000259" key="17">
    <source>
        <dbReference type="PROSITE" id="PS51669"/>
    </source>
</evidence>
<evidence type="ECO:0000256" key="12">
    <source>
        <dbReference type="ARBA" id="ARBA00023027"/>
    </source>
</evidence>
<evidence type="ECO:0000256" key="10">
    <source>
        <dbReference type="ARBA" id="ARBA00023004"/>
    </source>
</evidence>
<comment type="cofactor">
    <cofactor evidence="14">
        <name>[2Fe-2S] cluster</name>
        <dbReference type="ChEBI" id="CHEBI:190135"/>
    </cofactor>
</comment>
<proteinExistence type="inferred from homology"/>
<dbReference type="EC" id="1.6.5.3" evidence="19"/>
<evidence type="ECO:0000256" key="13">
    <source>
        <dbReference type="ARBA" id="ARBA00023136"/>
    </source>
</evidence>
<dbReference type="Gene3D" id="3.40.50.740">
    <property type="match status" value="1"/>
</dbReference>
<dbReference type="InterPro" id="IPR000283">
    <property type="entry name" value="NADH_UbQ_OxRdtase_75kDa_su_CS"/>
</dbReference>
<evidence type="ECO:0000259" key="15">
    <source>
        <dbReference type="PROSITE" id="PS51085"/>
    </source>
</evidence>